<comment type="caution">
    <text evidence="2">The sequence shown here is derived from an EMBL/GenBank/DDBJ whole genome shotgun (WGS) entry which is preliminary data.</text>
</comment>
<feature type="domain" description="O-acyltransferase WSD1-like N-terminal" evidence="1">
    <location>
        <begin position="5"/>
        <end position="153"/>
    </location>
</feature>
<dbReference type="Gene3D" id="3.30.559.30">
    <property type="entry name" value="Nonribosomal peptide synthetase, condensation domain"/>
    <property type="match status" value="1"/>
</dbReference>
<gene>
    <name evidence="2" type="ORF">Sviol_60720</name>
</gene>
<dbReference type="Proteomes" id="UP001050808">
    <property type="component" value="Unassembled WGS sequence"/>
</dbReference>
<accession>A0ABQ3QWL2</accession>
<evidence type="ECO:0000313" key="3">
    <source>
        <dbReference type="Proteomes" id="UP001050808"/>
    </source>
</evidence>
<name>A0ABQ3QWL2_9ACTN</name>
<organism evidence="2 3">
    <name type="scientific">Streptomyces violascens</name>
    <dbReference type="NCBI Taxonomy" id="67381"/>
    <lineage>
        <taxon>Bacteria</taxon>
        <taxon>Bacillati</taxon>
        <taxon>Actinomycetota</taxon>
        <taxon>Actinomycetes</taxon>
        <taxon>Kitasatosporales</taxon>
        <taxon>Streptomycetaceae</taxon>
        <taxon>Streptomyces</taxon>
    </lineage>
</organism>
<reference evidence="2" key="1">
    <citation type="submission" date="2024-05" db="EMBL/GenBank/DDBJ databases">
        <title>Whole genome shotgun sequence of Streptomyces violascens NBRC 12920.</title>
        <authorList>
            <person name="Komaki H."/>
            <person name="Tamura T."/>
        </authorList>
    </citation>
    <scope>NUCLEOTIDE SEQUENCE</scope>
    <source>
        <strain evidence="2">NBRC 12920</strain>
    </source>
</reference>
<dbReference type="EMBL" id="BNDY01000017">
    <property type="protein sequence ID" value="GHI41664.1"/>
    <property type="molecule type" value="Genomic_DNA"/>
</dbReference>
<evidence type="ECO:0000259" key="1">
    <source>
        <dbReference type="Pfam" id="PF03007"/>
    </source>
</evidence>
<protein>
    <submittedName>
        <fullName evidence="2">Condensation protein</fullName>
    </submittedName>
</protein>
<evidence type="ECO:0000313" key="2">
    <source>
        <dbReference type="EMBL" id="GHI41664.1"/>
    </source>
</evidence>
<dbReference type="InterPro" id="IPR004255">
    <property type="entry name" value="O-acyltransferase_WSD1_N"/>
</dbReference>
<keyword evidence="3" id="KW-1185">Reference proteome</keyword>
<proteinExistence type="predicted"/>
<dbReference type="Pfam" id="PF03007">
    <property type="entry name" value="WS_DGAT_cat"/>
    <property type="match status" value="1"/>
</dbReference>
<sequence length="415" mass="45389">MSVRLGPVDRSFTYQDTETQPVTGFFLDLEGDPPTREHLVARVSERLDSLPALWQLQPQRGQRLRPTPTARLNLVEHVRWATSLNLPAFREELLAMPLPKGGPAWDLWCAPGRDAGRFQVAFRIHHAVHDGMGAAHDLLTLLCDEPPGPLRPVERKRPTVTGCASVVKDLTHALSGELKHRSACLPRDDPVRWAWEEVPERAAQEIARSARCTGNDICLAAFAWALRLNASRTAAGNDDGQRDFAAVIPMSTRGEGSRTLLGNHLVAYRLRLPLSAGSFEEALDRVSAQTQAARSQRRRDAGRWLLELPPTSVGTWASRAMMSPLSAQMIASSLTLPAVGSCLGARLLGASMMYNLAGGMRSYLSFTRAQGVVRCGLAYRASWQADSVPALWRHIMVGLAPPSASSGTSTISQER</sequence>